<dbReference type="AlphaFoldDB" id="A0AAJ3LSH0"/>
<feature type="transmembrane region" description="Helical" evidence="2">
    <location>
        <begin position="171"/>
        <end position="193"/>
    </location>
</feature>
<organism evidence="4 5">
    <name type="scientific">Proteus hauseri ATCC 700826</name>
    <dbReference type="NCBI Taxonomy" id="1354271"/>
    <lineage>
        <taxon>Bacteria</taxon>
        <taxon>Pseudomonadati</taxon>
        <taxon>Pseudomonadota</taxon>
        <taxon>Gammaproteobacteria</taxon>
        <taxon>Enterobacterales</taxon>
        <taxon>Morganellaceae</taxon>
        <taxon>Proteus</taxon>
    </lineage>
</organism>
<dbReference type="EMBL" id="LXEV01000036">
    <property type="protein sequence ID" value="OAT44998.1"/>
    <property type="molecule type" value="Genomic_DNA"/>
</dbReference>
<keyword evidence="2" id="KW-0812">Transmembrane</keyword>
<dbReference type="GO" id="GO:0003677">
    <property type="term" value="F:DNA binding"/>
    <property type="evidence" value="ECO:0007669"/>
    <property type="project" value="UniProtKB-KW"/>
</dbReference>
<dbReference type="SUPFAM" id="SSF46894">
    <property type="entry name" value="C-terminal effector domain of the bipartite response regulators"/>
    <property type="match status" value="1"/>
</dbReference>
<keyword evidence="2" id="KW-1133">Transmembrane helix</keyword>
<gene>
    <name evidence="4" type="ORF">M997_3364</name>
</gene>
<dbReference type="InterPro" id="IPR036388">
    <property type="entry name" value="WH-like_DNA-bd_sf"/>
</dbReference>
<dbReference type="RefSeq" id="WP_064721257.1">
    <property type="nucleotide sequence ID" value="NZ_LXEV01000036.1"/>
</dbReference>
<dbReference type="Gene3D" id="1.10.10.10">
    <property type="entry name" value="Winged helix-like DNA-binding domain superfamily/Winged helix DNA-binding domain"/>
    <property type="match status" value="1"/>
</dbReference>
<evidence type="ECO:0000313" key="4">
    <source>
        <dbReference type="EMBL" id="OAT44998.1"/>
    </source>
</evidence>
<dbReference type="SMART" id="SM00862">
    <property type="entry name" value="Trans_reg_C"/>
    <property type="match status" value="1"/>
</dbReference>
<sequence length="291" mass="33142">MKYKINALIYYDATDGAISLEKDSVDTHLSITANALLFYFIQHPGVVNRDEVLKCVWDDNGLVSSNSNLNQYLSLLRKTFRHYGIENIIVTIAKGRLEFNPDISIELIDDSTLLPITQLNTETATPNNEQSLSVKNISEIVSVEVISEESQNSKENLSSENLQQKAKRPDICWYLASIGFLFGALFLVIITFFNQHHSKPITLTPLAHNDCELLSNEAMINSAVSDNYVQNFDAVRNKLNLQCVKGERFVFFYGDKLQTNGLGRVFLAHCAKNEDNPFSYCDNYFYYSWKY</sequence>
<comment type="caution">
    <text evidence="4">The sequence shown here is derived from an EMBL/GenBank/DDBJ whole genome shotgun (WGS) entry which is preliminary data.</text>
</comment>
<dbReference type="InterPro" id="IPR001867">
    <property type="entry name" value="OmpR/PhoB-type_DNA-bd"/>
</dbReference>
<dbReference type="Proteomes" id="UP000078250">
    <property type="component" value="Unassembled WGS sequence"/>
</dbReference>
<keyword evidence="1" id="KW-0238">DNA-binding</keyword>
<dbReference type="InterPro" id="IPR016032">
    <property type="entry name" value="Sig_transdc_resp-reg_C-effctor"/>
</dbReference>
<evidence type="ECO:0000259" key="3">
    <source>
        <dbReference type="SMART" id="SM00862"/>
    </source>
</evidence>
<evidence type="ECO:0000256" key="1">
    <source>
        <dbReference type="ARBA" id="ARBA00023125"/>
    </source>
</evidence>
<dbReference type="GO" id="GO:0006355">
    <property type="term" value="P:regulation of DNA-templated transcription"/>
    <property type="evidence" value="ECO:0007669"/>
    <property type="project" value="InterPro"/>
</dbReference>
<feature type="domain" description="OmpR/PhoB-type" evidence="3">
    <location>
        <begin position="26"/>
        <end position="99"/>
    </location>
</feature>
<protein>
    <recommendedName>
        <fullName evidence="3">OmpR/PhoB-type domain-containing protein</fullName>
    </recommendedName>
</protein>
<reference evidence="4 5" key="1">
    <citation type="submission" date="2016-04" db="EMBL/GenBank/DDBJ databases">
        <title>ATOL: Assembling a taxonomically balanced genome-scale reconstruction of the evolutionary history of the Enterobacteriaceae.</title>
        <authorList>
            <person name="Plunkett G.III."/>
            <person name="Neeno-Eckwall E.C."/>
            <person name="Glasner J.D."/>
            <person name="Perna N.T."/>
        </authorList>
    </citation>
    <scope>NUCLEOTIDE SEQUENCE [LARGE SCALE GENOMIC DNA]</scope>
    <source>
        <strain evidence="4 5">ATCC 700826</strain>
    </source>
</reference>
<name>A0AAJ3LSH0_PROHU</name>
<accession>A0AAJ3LSH0</accession>
<evidence type="ECO:0000256" key="2">
    <source>
        <dbReference type="SAM" id="Phobius"/>
    </source>
</evidence>
<dbReference type="GO" id="GO:0000160">
    <property type="term" value="P:phosphorelay signal transduction system"/>
    <property type="evidence" value="ECO:0007669"/>
    <property type="project" value="InterPro"/>
</dbReference>
<evidence type="ECO:0000313" key="5">
    <source>
        <dbReference type="Proteomes" id="UP000078250"/>
    </source>
</evidence>
<dbReference type="CDD" id="cd00383">
    <property type="entry name" value="trans_reg_C"/>
    <property type="match status" value="1"/>
</dbReference>
<keyword evidence="2" id="KW-0472">Membrane</keyword>
<proteinExistence type="predicted"/>
<keyword evidence="5" id="KW-1185">Reference proteome</keyword>